<dbReference type="AlphaFoldDB" id="L7CFR4"/>
<dbReference type="Proteomes" id="UP000010959">
    <property type="component" value="Unassembled WGS sequence"/>
</dbReference>
<accession>L7CFR4</accession>
<reference evidence="1 2" key="1">
    <citation type="journal article" date="2013" name="Mar. Genomics">
        <title>Expression of sulfatases in Rhodopirellula baltica and the diversity of sulfatases in the genus Rhodopirellula.</title>
        <authorList>
            <person name="Wegner C.E."/>
            <person name="Richter-Heitmann T."/>
            <person name="Klindworth A."/>
            <person name="Klockow C."/>
            <person name="Richter M."/>
            <person name="Achstetter T."/>
            <person name="Glockner F.O."/>
            <person name="Harder J."/>
        </authorList>
    </citation>
    <scope>NUCLEOTIDE SEQUENCE [LARGE SCALE GENOMIC DNA]</scope>
    <source>
        <strain evidence="1 2">SWK14</strain>
    </source>
</reference>
<evidence type="ECO:0000313" key="2">
    <source>
        <dbReference type="Proteomes" id="UP000010959"/>
    </source>
</evidence>
<dbReference type="EMBL" id="AMWG01000117">
    <property type="protein sequence ID" value="ELP31911.1"/>
    <property type="molecule type" value="Genomic_DNA"/>
</dbReference>
<comment type="caution">
    <text evidence="1">The sequence shown here is derived from an EMBL/GenBank/DDBJ whole genome shotgun (WGS) entry which is preliminary data.</text>
</comment>
<protein>
    <submittedName>
        <fullName evidence="1">Uncharacterized protein</fullName>
    </submittedName>
</protein>
<gene>
    <name evidence="1" type="ORF">RBSWK_04066</name>
</gene>
<evidence type="ECO:0000313" key="1">
    <source>
        <dbReference type="EMBL" id="ELP31911.1"/>
    </source>
</evidence>
<proteinExistence type="predicted"/>
<name>L7CFR4_RHOBT</name>
<sequence length="52" mass="5719">MSPIANGSHAEILKKFLLGSPSRGSDKPIHLIYSGTKEPMLFQPLEVVLLRT</sequence>
<organism evidence="1 2">
    <name type="scientific">Rhodopirellula baltica SWK14</name>
    <dbReference type="NCBI Taxonomy" id="993516"/>
    <lineage>
        <taxon>Bacteria</taxon>
        <taxon>Pseudomonadati</taxon>
        <taxon>Planctomycetota</taxon>
        <taxon>Planctomycetia</taxon>
        <taxon>Pirellulales</taxon>
        <taxon>Pirellulaceae</taxon>
        <taxon>Rhodopirellula</taxon>
    </lineage>
</organism>